<evidence type="ECO:0000313" key="2">
    <source>
        <dbReference type="EMBL" id="PLW42603.1"/>
    </source>
</evidence>
<protein>
    <submittedName>
        <fullName evidence="2">Uncharacterized protein</fullName>
    </submittedName>
</protein>
<feature type="compositionally biased region" description="Low complexity" evidence="1">
    <location>
        <begin position="620"/>
        <end position="633"/>
    </location>
</feature>
<feature type="compositionally biased region" description="Basic and acidic residues" evidence="1">
    <location>
        <begin position="438"/>
        <end position="449"/>
    </location>
</feature>
<feature type="region of interest" description="Disordered" evidence="1">
    <location>
        <begin position="507"/>
        <end position="539"/>
    </location>
</feature>
<accession>A0A2N5UXY5</accession>
<reference evidence="2 3" key="1">
    <citation type="submission" date="2017-11" db="EMBL/GenBank/DDBJ databases">
        <title>De novo assembly and phasing of dikaryotic genomes from two isolates of Puccinia coronata f. sp. avenae, the causal agent of oat crown rust.</title>
        <authorList>
            <person name="Miller M.E."/>
            <person name="Zhang Y."/>
            <person name="Omidvar V."/>
            <person name="Sperschneider J."/>
            <person name="Schwessinger B."/>
            <person name="Raley C."/>
            <person name="Palmer J.M."/>
            <person name="Garnica D."/>
            <person name="Upadhyaya N."/>
            <person name="Rathjen J."/>
            <person name="Taylor J.M."/>
            <person name="Park R.F."/>
            <person name="Dodds P.N."/>
            <person name="Hirsch C.D."/>
            <person name="Kianian S.F."/>
            <person name="Figueroa M."/>
        </authorList>
    </citation>
    <scope>NUCLEOTIDE SEQUENCE [LARGE SCALE GENOMIC DNA]</scope>
    <source>
        <strain evidence="2">12SD80</strain>
    </source>
</reference>
<feature type="compositionally biased region" description="Basic and acidic residues" evidence="1">
    <location>
        <begin position="522"/>
        <end position="539"/>
    </location>
</feature>
<dbReference type="AlphaFoldDB" id="A0A2N5UXY5"/>
<dbReference type="Proteomes" id="UP000235392">
    <property type="component" value="Unassembled WGS sequence"/>
</dbReference>
<gene>
    <name evidence="2" type="ORF">PCASD_05280</name>
</gene>
<sequence>MRCRFNHYVFYLPITASFIAATSELARSVTQKDPCDDFDLNVLPEDFVSSSKELPISSEAVDDYVHSNQNEEAKLVGGTIDPSPGNPTVQISEFHSSFPAHHLEEPLAQQLSSANRGKLKATDVNQSFASKKSRHAETSGNNDSALKIEKDPLHDPVTGTDQPFFQPHGIDQIINHEPEEELPPEKISSPDDQTSCSEAVDHTAHSNQHASADQKPVEETKRPLKKIISVPIPESHSSFFAHHGKDPLAQRLTSASPGEYKDSVMGKDQPYFKSDESDRTSNGEPQEKLPEEKINSSDEETTSSEVVDHFVPLNPAAAHKLVEETITPMEEITPAPISELPLILSPHHGGDPPAPRLPSTSPGEHKASHLIPISRSKESEQDEIYVNSELTSNIEKCVPLQVSVTGTDQPSFKPDGSGQISNRVSGEELAAQKISSSSEKHISLEDVDRSVYSNQHTSADDKPVEEKIRPLGEITSVPISEPHSGFFAHQGEDPLLVQQLSLTSSGKRKICDFNQGSSSKKPKQDDITRKNDPTLKSDKRAFLQISAMGITQSHLKSKGIIRDKKPPTKFANFELPPEIQRNKQGAKRENHAPVREKPSHEMVVLALPVQTGFKPSQTKPAADSASTSAPSLDANRKQPKYKSLNKIVQAAKMNEQNKSKATQKARMTNKNKQK</sequence>
<feature type="compositionally biased region" description="Basic and acidic residues" evidence="1">
    <location>
        <begin position="273"/>
        <end position="296"/>
    </location>
</feature>
<organism evidence="2 3">
    <name type="scientific">Puccinia coronata f. sp. avenae</name>
    <dbReference type="NCBI Taxonomy" id="200324"/>
    <lineage>
        <taxon>Eukaryota</taxon>
        <taxon>Fungi</taxon>
        <taxon>Dikarya</taxon>
        <taxon>Basidiomycota</taxon>
        <taxon>Pucciniomycotina</taxon>
        <taxon>Pucciniomycetes</taxon>
        <taxon>Pucciniales</taxon>
        <taxon>Pucciniaceae</taxon>
        <taxon>Puccinia</taxon>
    </lineage>
</organism>
<feature type="compositionally biased region" description="Basic residues" evidence="1">
    <location>
        <begin position="661"/>
        <end position="674"/>
    </location>
</feature>
<feature type="region of interest" description="Disordered" evidence="1">
    <location>
        <begin position="181"/>
        <end position="221"/>
    </location>
</feature>
<feature type="region of interest" description="Disordered" evidence="1">
    <location>
        <begin position="341"/>
        <end position="381"/>
    </location>
</feature>
<feature type="region of interest" description="Disordered" evidence="1">
    <location>
        <begin position="432"/>
        <end position="463"/>
    </location>
</feature>
<evidence type="ECO:0000313" key="3">
    <source>
        <dbReference type="Proteomes" id="UP000235392"/>
    </source>
</evidence>
<feature type="compositionally biased region" description="Basic and acidic residues" evidence="1">
    <location>
        <begin position="586"/>
        <end position="600"/>
    </location>
</feature>
<feature type="region of interest" description="Disordered" evidence="1">
    <location>
        <begin position="111"/>
        <end position="168"/>
    </location>
</feature>
<feature type="region of interest" description="Disordered" evidence="1">
    <location>
        <begin position="238"/>
        <end position="305"/>
    </location>
</feature>
<proteinExistence type="predicted"/>
<comment type="caution">
    <text evidence="2">The sequence shown here is derived from an EMBL/GenBank/DDBJ whole genome shotgun (WGS) entry which is preliminary data.</text>
</comment>
<evidence type="ECO:0000256" key="1">
    <source>
        <dbReference type="SAM" id="MobiDB-lite"/>
    </source>
</evidence>
<dbReference type="EMBL" id="PGCI01000077">
    <property type="protein sequence ID" value="PLW42603.1"/>
    <property type="molecule type" value="Genomic_DNA"/>
</dbReference>
<feature type="region of interest" description="Disordered" evidence="1">
    <location>
        <begin position="555"/>
        <end position="674"/>
    </location>
</feature>
<name>A0A2N5UXY5_9BASI</name>